<gene>
    <name evidence="1" type="ORF">SAMN04487884_11212</name>
</gene>
<protein>
    <recommendedName>
        <fullName evidence="3">Histidinol-phosphate aminotransferase</fullName>
    </recommendedName>
</protein>
<evidence type="ECO:0008006" key="3">
    <source>
        <dbReference type="Google" id="ProtNLM"/>
    </source>
</evidence>
<evidence type="ECO:0000313" key="1">
    <source>
        <dbReference type="EMBL" id="SER83368.1"/>
    </source>
</evidence>
<name>A0A1H9SEP1_BUTFI</name>
<dbReference type="RefSeq" id="WP_143064033.1">
    <property type="nucleotide sequence ID" value="NZ_FOGJ01000012.1"/>
</dbReference>
<reference evidence="1 2" key="1">
    <citation type="submission" date="2016-10" db="EMBL/GenBank/DDBJ databases">
        <authorList>
            <person name="de Groot N.N."/>
        </authorList>
    </citation>
    <scope>NUCLEOTIDE SEQUENCE [LARGE SCALE GENOMIC DNA]</scope>
    <source>
        <strain evidence="1 2">AR40</strain>
    </source>
</reference>
<dbReference type="Proteomes" id="UP000182584">
    <property type="component" value="Unassembled WGS sequence"/>
</dbReference>
<dbReference type="EMBL" id="FOGJ01000012">
    <property type="protein sequence ID" value="SER83368.1"/>
    <property type="molecule type" value="Genomic_DNA"/>
</dbReference>
<dbReference type="Gene3D" id="3.90.1150.10">
    <property type="entry name" value="Aspartate Aminotransferase, domain 1"/>
    <property type="match status" value="1"/>
</dbReference>
<evidence type="ECO:0000313" key="2">
    <source>
        <dbReference type="Proteomes" id="UP000182584"/>
    </source>
</evidence>
<accession>A0A1H9SEP1</accession>
<dbReference type="InterPro" id="IPR015422">
    <property type="entry name" value="PyrdxlP-dep_Trfase_small"/>
</dbReference>
<dbReference type="AlphaFoldDB" id="A0A1H9SEP1"/>
<sequence>MLEKKYIFEGSVLVELTAKLKKKGILVRHYDDERVCDYIRMTVGTHDEMERVLVALLEIENSYAGCKLSVTAKGIESCT</sequence>
<organism evidence="1 2">
    <name type="scientific">Butyrivibrio fibrisolvens</name>
    <dbReference type="NCBI Taxonomy" id="831"/>
    <lineage>
        <taxon>Bacteria</taxon>
        <taxon>Bacillati</taxon>
        <taxon>Bacillota</taxon>
        <taxon>Clostridia</taxon>
        <taxon>Lachnospirales</taxon>
        <taxon>Lachnospiraceae</taxon>
        <taxon>Butyrivibrio</taxon>
    </lineage>
</organism>
<proteinExistence type="predicted"/>